<accession>A0A915D7L0</accession>
<organism evidence="2 3">
    <name type="scientific">Ditylenchus dipsaci</name>
    <dbReference type="NCBI Taxonomy" id="166011"/>
    <lineage>
        <taxon>Eukaryota</taxon>
        <taxon>Metazoa</taxon>
        <taxon>Ecdysozoa</taxon>
        <taxon>Nematoda</taxon>
        <taxon>Chromadorea</taxon>
        <taxon>Rhabditida</taxon>
        <taxon>Tylenchina</taxon>
        <taxon>Tylenchomorpha</taxon>
        <taxon>Sphaerularioidea</taxon>
        <taxon>Anguinidae</taxon>
        <taxon>Anguininae</taxon>
        <taxon>Ditylenchus</taxon>
    </lineage>
</organism>
<name>A0A915D7L0_9BILA</name>
<evidence type="ECO:0000256" key="1">
    <source>
        <dbReference type="SAM" id="MobiDB-lite"/>
    </source>
</evidence>
<evidence type="ECO:0000313" key="2">
    <source>
        <dbReference type="Proteomes" id="UP000887574"/>
    </source>
</evidence>
<reference evidence="3" key="1">
    <citation type="submission" date="2022-11" db="UniProtKB">
        <authorList>
            <consortium name="WormBaseParasite"/>
        </authorList>
    </citation>
    <scope>IDENTIFICATION</scope>
</reference>
<dbReference type="WBParaSite" id="jg16390">
    <property type="protein sequence ID" value="jg16390"/>
    <property type="gene ID" value="jg16390"/>
</dbReference>
<protein>
    <submittedName>
        <fullName evidence="3">DB domain-containing protein</fullName>
    </submittedName>
</protein>
<dbReference type="Proteomes" id="UP000887574">
    <property type="component" value="Unplaced"/>
</dbReference>
<dbReference type="AlphaFoldDB" id="A0A915D7L0"/>
<keyword evidence="2" id="KW-1185">Reference proteome</keyword>
<sequence>MAIQRRWLSSRSVPSPPQELAIKNELEIRKLHEGDSQHTTSGGGSFGGGWQPVSNSETFRHIEQQLADREEKWSSPSTVWSASNSTLPKAPSFKIIPVSQNQPFATIPRVIHRPYSTHRHVGEQSVVKELNKNEIEREIYKNARLHGLLDCCQAQAPGCRHLCSKDVSKEEIKKAITSQQCAPLQMTSVIQCFPRFYNTTFVSKCCAKPNNLEANELVKSEVTGLLAKPPTELPEQCLSLCAPDFKLTFAHFACIDHISTIVECYRDLMR</sequence>
<feature type="region of interest" description="Disordered" evidence="1">
    <location>
        <begin position="35"/>
        <end position="54"/>
    </location>
</feature>
<feature type="compositionally biased region" description="Gly residues" evidence="1">
    <location>
        <begin position="41"/>
        <end position="50"/>
    </location>
</feature>
<evidence type="ECO:0000313" key="3">
    <source>
        <dbReference type="WBParaSite" id="jg16390"/>
    </source>
</evidence>
<proteinExistence type="predicted"/>